<dbReference type="InterPro" id="IPR036680">
    <property type="entry name" value="SPOR-like_sf"/>
</dbReference>
<feature type="region of interest" description="Disordered" evidence="1">
    <location>
        <begin position="54"/>
        <end position="165"/>
    </location>
</feature>
<dbReference type="PROSITE" id="PS51724">
    <property type="entry name" value="SPOR"/>
    <property type="match status" value="1"/>
</dbReference>
<dbReference type="Pfam" id="PF05036">
    <property type="entry name" value="SPOR"/>
    <property type="match status" value="1"/>
</dbReference>
<dbReference type="InterPro" id="IPR007730">
    <property type="entry name" value="SPOR-like_dom"/>
</dbReference>
<sequence>MSAKNKKECDSLFQHDGVRLFLFGLVALAVLAFLFGWSTAEWVKDEETAKVKNTGPIATMPGVTPKKLETEKIRKKQAEKTTPEPQNFTFTKTLNKETVSVVDPISKQPPSPQKKEKKETVKKPVKKPKPIQKPKPKPKREAPAPVATKKAKPQKKEPQQYKRPKIPAGKILTIQVGSFKKRSDAARLIKKLRGKGYNAYILTIQSKGQTWHRVRVGSFRTAGAANRTAAKLKQENIPTIITTYRK</sequence>
<dbReference type="GO" id="GO:0032153">
    <property type="term" value="C:cell division site"/>
    <property type="evidence" value="ECO:0007669"/>
    <property type="project" value="TreeGrafter"/>
</dbReference>
<evidence type="ECO:0000256" key="2">
    <source>
        <dbReference type="SAM" id="Phobius"/>
    </source>
</evidence>
<dbReference type="Gene3D" id="3.30.70.1070">
    <property type="entry name" value="Sporulation related repeat"/>
    <property type="match status" value="1"/>
</dbReference>
<keyword evidence="2" id="KW-0472">Membrane</keyword>
<proteinExistence type="predicted"/>
<dbReference type="GO" id="GO:0042834">
    <property type="term" value="F:peptidoglycan binding"/>
    <property type="evidence" value="ECO:0007669"/>
    <property type="project" value="InterPro"/>
</dbReference>
<evidence type="ECO:0000259" key="3">
    <source>
        <dbReference type="PROSITE" id="PS51724"/>
    </source>
</evidence>
<name>A0A3B1CFZ7_9ZZZZ</name>
<dbReference type="EMBL" id="UOGC01000019">
    <property type="protein sequence ID" value="VAX15697.1"/>
    <property type="molecule type" value="Genomic_DNA"/>
</dbReference>
<dbReference type="GO" id="GO:0030428">
    <property type="term" value="C:cell septum"/>
    <property type="evidence" value="ECO:0007669"/>
    <property type="project" value="TreeGrafter"/>
</dbReference>
<keyword evidence="2" id="KW-0812">Transmembrane</keyword>
<reference evidence="4" key="1">
    <citation type="submission" date="2018-06" db="EMBL/GenBank/DDBJ databases">
        <authorList>
            <person name="Zhirakovskaya E."/>
        </authorList>
    </citation>
    <scope>NUCLEOTIDE SEQUENCE</scope>
</reference>
<protein>
    <recommendedName>
        <fullName evidence="3">SPOR domain-containing protein</fullName>
    </recommendedName>
</protein>
<gene>
    <name evidence="4" type="ORF">MNBD_NITROSPINAE01-101</name>
</gene>
<feature type="compositionally biased region" description="Polar residues" evidence="1">
    <location>
        <begin position="83"/>
        <end position="98"/>
    </location>
</feature>
<feature type="compositionally biased region" description="Basic and acidic residues" evidence="1">
    <location>
        <begin position="113"/>
        <end position="122"/>
    </location>
</feature>
<dbReference type="SUPFAM" id="SSF110997">
    <property type="entry name" value="Sporulation related repeat"/>
    <property type="match status" value="1"/>
</dbReference>
<evidence type="ECO:0000313" key="4">
    <source>
        <dbReference type="EMBL" id="VAX15697.1"/>
    </source>
</evidence>
<feature type="domain" description="SPOR" evidence="3">
    <location>
        <begin position="166"/>
        <end position="245"/>
    </location>
</feature>
<dbReference type="PANTHER" id="PTHR38687">
    <property type="entry name" value="CELL DIVISION PROTEIN DEDD-RELATED"/>
    <property type="match status" value="1"/>
</dbReference>
<dbReference type="InterPro" id="IPR052521">
    <property type="entry name" value="Cell_div_SPOR-domain"/>
</dbReference>
<evidence type="ECO:0000256" key="1">
    <source>
        <dbReference type="SAM" id="MobiDB-lite"/>
    </source>
</evidence>
<accession>A0A3B1CFZ7</accession>
<dbReference type="PANTHER" id="PTHR38687:SF1">
    <property type="entry name" value="CELL DIVISION PROTEIN DEDD"/>
    <property type="match status" value="1"/>
</dbReference>
<organism evidence="4">
    <name type="scientific">hydrothermal vent metagenome</name>
    <dbReference type="NCBI Taxonomy" id="652676"/>
    <lineage>
        <taxon>unclassified sequences</taxon>
        <taxon>metagenomes</taxon>
        <taxon>ecological metagenomes</taxon>
    </lineage>
</organism>
<feature type="compositionally biased region" description="Basic residues" evidence="1">
    <location>
        <begin position="123"/>
        <end position="138"/>
    </location>
</feature>
<feature type="transmembrane region" description="Helical" evidence="2">
    <location>
        <begin position="20"/>
        <end position="40"/>
    </location>
</feature>
<dbReference type="AlphaFoldDB" id="A0A3B1CFZ7"/>
<keyword evidence="2" id="KW-1133">Transmembrane helix</keyword>
<feature type="compositionally biased region" description="Basic and acidic residues" evidence="1">
    <location>
        <begin position="66"/>
        <end position="82"/>
    </location>
</feature>
<dbReference type="GO" id="GO:0032506">
    <property type="term" value="P:cytokinetic process"/>
    <property type="evidence" value="ECO:0007669"/>
    <property type="project" value="TreeGrafter"/>
</dbReference>